<protein>
    <submittedName>
        <fullName evidence="1">Uncharacterized protein</fullName>
    </submittedName>
</protein>
<sequence length="77" mass="8563">MLPYSVAGYLLPYVVRNSIGLSAGEKVDLIRTSWKHLQGILNIESRIGVIITVNFTYQEKQAFTGSGVLEQEISDYA</sequence>
<evidence type="ECO:0000313" key="1">
    <source>
        <dbReference type="EMBL" id="ACU57620.1"/>
    </source>
</evidence>
<reference evidence="1 2" key="2">
    <citation type="journal article" date="2010" name="Stand. Genomic Sci.">
        <title>Complete genome sequence of Chitinophaga pinensis type strain (UQM 2034).</title>
        <authorList>
            <person name="Glavina Del Rio T."/>
            <person name="Abt B."/>
            <person name="Spring S."/>
            <person name="Lapidus A."/>
            <person name="Nolan M."/>
            <person name="Tice H."/>
            <person name="Copeland A."/>
            <person name="Cheng J.F."/>
            <person name="Chen F."/>
            <person name="Bruce D."/>
            <person name="Goodwin L."/>
            <person name="Pitluck S."/>
            <person name="Ivanova N."/>
            <person name="Mavromatis K."/>
            <person name="Mikhailova N."/>
            <person name="Pati A."/>
            <person name="Chen A."/>
            <person name="Palaniappan K."/>
            <person name="Land M."/>
            <person name="Hauser L."/>
            <person name="Chang Y.J."/>
            <person name="Jeffries C.D."/>
            <person name="Chain P."/>
            <person name="Saunders E."/>
            <person name="Detter J.C."/>
            <person name="Brettin T."/>
            <person name="Rohde M."/>
            <person name="Goker M."/>
            <person name="Bristow J."/>
            <person name="Eisen J.A."/>
            <person name="Markowitz V."/>
            <person name="Hugenholtz P."/>
            <person name="Kyrpides N.C."/>
            <person name="Klenk H.P."/>
            <person name="Lucas S."/>
        </authorList>
    </citation>
    <scope>NUCLEOTIDE SEQUENCE [LARGE SCALE GENOMIC DNA]</scope>
    <source>
        <strain evidence="2">ATCC 43595 / DSM 2588 / LMG 13176 / NBRC 15968 / NCIMB 11800 / UQM 2034</strain>
    </source>
</reference>
<dbReference type="AlphaFoldDB" id="A0A979GS08"/>
<dbReference type="KEGG" id="cpi:Cpin_0117"/>
<dbReference type="Proteomes" id="UP000002215">
    <property type="component" value="Chromosome"/>
</dbReference>
<accession>A0A979GS08</accession>
<dbReference type="EMBL" id="CP001699">
    <property type="protein sequence ID" value="ACU57620.1"/>
    <property type="molecule type" value="Genomic_DNA"/>
</dbReference>
<name>A0A979GS08_CHIPD</name>
<evidence type="ECO:0000313" key="2">
    <source>
        <dbReference type="Proteomes" id="UP000002215"/>
    </source>
</evidence>
<gene>
    <name evidence="1" type="ordered locus">Cpin_0117</name>
</gene>
<proteinExistence type="predicted"/>
<organism evidence="1 2">
    <name type="scientific">Chitinophaga pinensis (strain ATCC 43595 / DSM 2588 / LMG 13176 / NBRC 15968 / NCIMB 11800 / UQM 2034)</name>
    <dbReference type="NCBI Taxonomy" id="485918"/>
    <lineage>
        <taxon>Bacteria</taxon>
        <taxon>Pseudomonadati</taxon>
        <taxon>Bacteroidota</taxon>
        <taxon>Chitinophagia</taxon>
        <taxon>Chitinophagales</taxon>
        <taxon>Chitinophagaceae</taxon>
        <taxon>Chitinophaga</taxon>
    </lineage>
</organism>
<reference evidence="2" key="1">
    <citation type="submission" date="2009-08" db="EMBL/GenBank/DDBJ databases">
        <title>The complete genome of Chitinophaga pinensis DSM 2588.</title>
        <authorList>
            <consortium name="US DOE Joint Genome Institute (JGI-PGF)"/>
            <person name="Lucas S."/>
            <person name="Copeland A."/>
            <person name="Lapidus A."/>
            <person name="Glavina del Rio T."/>
            <person name="Dalin E."/>
            <person name="Tice H."/>
            <person name="Bruce D."/>
            <person name="Goodwin L."/>
            <person name="Pitluck S."/>
            <person name="Kyrpides N."/>
            <person name="Mavromatis K."/>
            <person name="Ivanova N."/>
            <person name="Mikhailova N."/>
            <person name="Sims D."/>
            <person name="Meinche L."/>
            <person name="Brettin T."/>
            <person name="Detter J.C."/>
            <person name="Han C."/>
            <person name="Larimer F."/>
            <person name="Land M."/>
            <person name="Hauser L."/>
            <person name="Markowitz V."/>
            <person name="Cheng J.-F."/>
            <person name="Hugenholtz P."/>
            <person name="Woyke T."/>
            <person name="Wu D."/>
            <person name="Spring S."/>
            <person name="Klenk H.-P."/>
            <person name="Eisen J.A."/>
        </authorList>
    </citation>
    <scope>NUCLEOTIDE SEQUENCE [LARGE SCALE GENOMIC DNA]</scope>
    <source>
        <strain evidence="2">ATCC 43595 / DSM 2588 / LMG 13176 / NBRC 15968 / NCIMB 11800 / UQM 2034</strain>
    </source>
</reference>